<accession>A0A5C2RW38</accession>
<dbReference type="AlphaFoldDB" id="A0A5C2RW38"/>
<reference evidence="2" key="1">
    <citation type="journal article" date="2018" name="Genome Biol. Evol.">
        <title>Genomics and development of Lentinus tigrinus, a white-rot wood-decaying mushroom with dimorphic fruiting bodies.</title>
        <authorList>
            <person name="Wu B."/>
            <person name="Xu Z."/>
            <person name="Knudson A."/>
            <person name="Carlson A."/>
            <person name="Chen N."/>
            <person name="Kovaka S."/>
            <person name="LaButti K."/>
            <person name="Lipzen A."/>
            <person name="Pennachio C."/>
            <person name="Riley R."/>
            <person name="Schakwitz W."/>
            <person name="Umezawa K."/>
            <person name="Ohm R.A."/>
            <person name="Grigoriev I.V."/>
            <person name="Nagy L.G."/>
            <person name="Gibbons J."/>
            <person name="Hibbett D."/>
        </authorList>
    </citation>
    <scope>NUCLEOTIDE SEQUENCE [LARGE SCALE GENOMIC DNA]</scope>
    <source>
        <strain evidence="2">ALCF2SS1-6</strain>
    </source>
</reference>
<feature type="compositionally biased region" description="Polar residues" evidence="1">
    <location>
        <begin position="50"/>
        <end position="60"/>
    </location>
</feature>
<sequence>MSADHLRVWSLFFRPRPYRAVNVALRVSACRVRSLHVYCPALRTYPFVTSSGRSTETPASTVALRPRPQDPVSTETGTGTRNSQVYNDLDHGYSIQSTRIGTFVSLSC</sequence>
<feature type="region of interest" description="Disordered" evidence="1">
    <location>
        <begin position="50"/>
        <end position="85"/>
    </location>
</feature>
<gene>
    <name evidence="2" type="ORF">L227DRAFT_306441</name>
</gene>
<proteinExistence type="predicted"/>
<evidence type="ECO:0000313" key="2">
    <source>
        <dbReference type="EMBL" id="RPD55501.1"/>
    </source>
</evidence>
<dbReference type="Proteomes" id="UP000313359">
    <property type="component" value="Unassembled WGS sequence"/>
</dbReference>
<name>A0A5C2RW38_9APHY</name>
<protein>
    <submittedName>
        <fullName evidence="2">Uncharacterized protein</fullName>
    </submittedName>
</protein>
<dbReference type="EMBL" id="ML122295">
    <property type="protein sequence ID" value="RPD55501.1"/>
    <property type="molecule type" value="Genomic_DNA"/>
</dbReference>
<organism evidence="2 3">
    <name type="scientific">Lentinus tigrinus ALCF2SS1-6</name>
    <dbReference type="NCBI Taxonomy" id="1328759"/>
    <lineage>
        <taxon>Eukaryota</taxon>
        <taxon>Fungi</taxon>
        <taxon>Dikarya</taxon>
        <taxon>Basidiomycota</taxon>
        <taxon>Agaricomycotina</taxon>
        <taxon>Agaricomycetes</taxon>
        <taxon>Polyporales</taxon>
        <taxon>Polyporaceae</taxon>
        <taxon>Lentinus</taxon>
    </lineage>
</organism>
<evidence type="ECO:0000256" key="1">
    <source>
        <dbReference type="SAM" id="MobiDB-lite"/>
    </source>
</evidence>
<keyword evidence="3" id="KW-1185">Reference proteome</keyword>
<feature type="compositionally biased region" description="Polar residues" evidence="1">
    <location>
        <begin position="71"/>
        <end position="85"/>
    </location>
</feature>
<evidence type="ECO:0000313" key="3">
    <source>
        <dbReference type="Proteomes" id="UP000313359"/>
    </source>
</evidence>